<dbReference type="GO" id="GO:0003841">
    <property type="term" value="F:1-acylglycerol-3-phosphate O-acyltransferase activity"/>
    <property type="evidence" value="ECO:0007669"/>
    <property type="project" value="TreeGrafter"/>
</dbReference>
<keyword evidence="3 6" id="KW-0012">Acyltransferase</keyword>
<dbReference type="Pfam" id="PF01553">
    <property type="entry name" value="Acyltransferase"/>
    <property type="match status" value="1"/>
</dbReference>
<dbReference type="PANTHER" id="PTHR10434">
    <property type="entry name" value="1-ACYL-SN-GLYCEROL-3-PHOSPHATE ACYLTRANSFERASE"/>
    <property type="match status" value="1"/>
</dbReference>
<evidence type="ECO:0000256" key="3">
    <source>
        <dbReference type="ARBA" id="ARBA00023315"/>
    </source>
</evidence>
<feature type="transmembrane region" description="Helical" evidence="4">
    <location>
        <begin position="34"/>
        <end position="53"/>
    </location>
</feature>
<evidence type="ECO:0000313" key="6">
    <source>
        <dbReference type="EMBL" id="RED45054.1"/>
    </source>
</evidence>
<organism evidence="6 7">
    <name type="scientific">Aestuariispira insulae</name>
    <dbReference type="NCBI Taxonomy" id="1461337"/>
    <lineage>
        <taxon>Bacteria</taxon>
        <taxon>Pseudomonadati</taxon>
        <taxon>Pseudomonadota</taxon>
        <taxon>Alphaproteobacteria</taxon>
        <taxon>Rhodospirillales</taxon>
        <taxon>Kiloniellaceae</taxon>
        <taxon>Aestuariispira</taxon>
    </lineage>
</organism>
<dbReference type="Proteomes" id="UP000256845">
    <property type="component" value="Unassembled WGS sequence"/>
</dbReference>
<keyword evidence="4" id="KW-0472">Membrane</keyword>
<feature type="domain" description="Phospholipid/glycerol acyltransferase" evidence="5">
    <location>
        <begin position="71"/>
        <end position="186"/>
    </location>
</feature>
<dbReference type="PANTHER" id="PTHR10434:SF40">
    <property type="entry name" value="1-ACYL-SN-GLYCEROL-3-PHOSPHATE ACYLTRANSFERASE"/>
    <property type="match status" value="1"/>
</dbReference>
<protein>
    <submittedName>
        <fullName evidence="6">1-acyl-sn-glycerol-3-phosphate acyltransferase</fullName>
    </submittedName>
</protein>
<dbReference type="SMART" id="SM00563">
    <property type="entry name" value="PlsC"/>
    <property type="match status" value="1"/>
</dbReference>
<keyword evidence="2 6" id="KW-0808">Transferase</keyword>
<evidence type="ECO:0000256" key="4">
    <source>
        <dbReference type="SAM" id="Phobius"/>
    </source>
</evidence>
<comment type="caution">
    <text evidence="6">The sequence shown here is derived from an EMBL/GenBank/DDBJ whole genome shotgun (WGS) entry which is preliminary data.</text>
</comment>
<evidence type="ECO:0000256" key="1">
    <source>
        <dbReference type="ARBA" id="ARBA00005189"/>
    </source>
</evidence>
<dbReference type="SUPFAM" id="SSF69593">
    <property type="entry name" value="Glycerol-3-phosphate (1)-acyltransferase"/>
    <property type="match status" value="1"/>
</dbReference>
<feature type="transmembrane region" description="Helical" evidence="4">
    <location>
        <begin position="7"/>
        <end position="28"/>
    </location>
</feature>
<dbReference type="EMBL" id="QRDW01000012">
    <property type="protein sequence ID" value="RED45054.1"/>
    <property type="molecule type" value="Genomic_DNA"/>
</dbReference>
<name>A0A3D9H6E2_9PROT</name>
<evidence type="ECO:0000256" key="2">
    <source>
        <dbReference type="ARBA" id="ARBA00022679"/>
    </source>
</evidence>
<dbReference type="InterPro" id="IPR002123">
    <property type="entry name" value="Plipid/glycerol_acylTrfase"/>
</dbReference>
<gene>
    <name evidence="6" type="ORF">DFP90_11247</name>
</gene>
<dbReference type="CDD" id="cd07989">
    <property type="entry name" value="LPLAT_AGPAT-like"/>
    <property type="match status" value="1"/>
</dbReference>
<keyword evidence="7" id="KW-1185">Reference proteome</keyword>
<accession>A0A3D9H6E2</accession>
<dbReference type="AlphaFoldDB" id="A0A3D9H6E2"/>
<dbReference type="RefSeq" id="WP_115938573.1">
    <property type="nucleotide sequence ID" value="NZ_QRDW01000012.1"/>
</dbReference>
<evidence type="ECO:0000259" key="5">
    <source>
        <dbReference type="SMART" id="SM00563"/>
    </source>
</evidence>
<keyword evidence="4" id="KW-1133">Transmembrane helix</keyword>
<proteinExistence type="predicted"/>
<comment type="pathway">
    <text evidence="1">Lipid metabolism.</text>
</comment>
<dbReference type="OrthoDB" id="5290997at2"/>
<keyword evidence="4" id="KW-0812">Transmembrane</keyword>
<evidence type="ECO:0000313" key="7">
    <source>
        <dbReference type="Proteomes" id="UP000256845"/>
    </source>
</evidence>
<sequence>MKLIRSILFAVFFYLTTSTLCILYIPAILLPRPVFARMVVFWCWCITGIASLFGGMRYRVIGRENIPSGPVIFAAKHQSAWETISLGVILPDVAFVLKKELLRIPLFGWYLGKMQNIAVDRSAGASALKDLVAQAKKLIADNRSVLIFPQGTRMAPGDKTSPYLPGIAAAYTNLEVPVVPVALNSGMFWRRHGFMKNQGVITVEFLPAIQPGLNRREFMKQLADSIEPATEALEIEAAEKYRIPYVPVTEDGPET</sequence>
<dbReference type="GO" id="GO:0006654">
    <property type="term" value="P:phosphatidic acid biosynthetic process"/>
    <property type="evidence" value="ECO:0007669"/>
    <property type="project" value="TreeGrafter"/>
</dbReference>
<reference evidence="6 7" key="1">
    <citation type="submission" date="2018-07" db="EMBL/GenBank/DDBJ databases">
        <title>Genomic Encyclopedia of Type Strains, Phase III (KMG-III): the genomes of soil and plant-associated and newly described type strains.</title>
        <authorList>
            <person name="Whitman W."/>
        </authorList>
    </citation>
    <scope>NUCLEOTIDE SEQUENCE [LARGE SCALE GENOMIC DNA]</scope>
    <source>
        <strain evidence="6 7">CECT 8488</strain>
    </source>
</reference>